<sequence>MKFDITDLKERARRAFDWISFSPEKRGDRFISDYQSILEDRIKALQEAGASDAELETFYKRYRSKVQDVISAKSRTASPMITGPAKFPTDRNNKALDVEMKRHNELHDFIDKALSRFQKGKRKREGYYLPDAELKRLESDLAERKEAHKLMKEVNAVLRSKKDVKKRLLDLGLKDQLIDSLMNPERGNRRGYQQFELSNNLANIKRIEGRVKLLKKKQAAAKSEGGNSVSFDGGEVILNFADDRVQIRFDEIPSADERKKLKSNGFRWSPKNKVWQRKLTRASIHGTNSALSETDLSSKTLNELYFELLHGKSDTKPTEPKPEPAKEPKKEEGVGDQLELFVDGTREEVKEVQKEIEQHFTLTPKQVLEYGHRLNKLRKPNSQIMDALAVNKKRLPLTAEGLFRWAQNPGRYDIPGVDAPASTKPNVTPRVDKKLMEKANNTAGSFWQRIWNG</sequence>
<protein>
    <recommendedName>
        <fullName evidence="4">DUF3560 domain-containing protein</fullName>
    </recommendedName>
</protein>
<reference evidence="2 3" key="1">
    <citation type="submission" date="2019-09" db="EMBL/GenBank/DDBJ databases">
        <title>Genomes of family Cryomorphaceae.</title>
        <authorList>
            <person name="Bowman J.P."/>
        </authorList>
    </citation>
    <scope>NUCLEOTIDE SEQUENCE [LARGE SCALE GENOMIC DNA]</scope>
    <source>
        <strain evidence="2 3">LMG 25704</strain>
    </source>
</reference>
<evidence type="ECO:0008006" key="4">
    <source>
        <dbReference type="Google" id="ProtNLM"/>
    </source>
</evidence>
<feature type="compositionally biased region" description="Basic and acidic residues" evidence="1">
    <location>
        <begin position="310"/>
        <end position="333"/>
    </location>
</feature>
<dbReference type="OrthoDB" id="9792687at2"/>
<gene>
    <name evidence="2" type="ORF">F8C67_02135</name>
</gene>
<organism evidence="2 3">
    <name type="scientific">Phaeocystidibacter luteus</name>
    <dbReference type="NCBI Taxonomy" id="911197"/>
    <lineage>
        <taxon>Bacteria</taxon>
        <taxon>Pseudomonadati</taxon>
        <taxon>Bacteroidota</taxon>
        <taxon>Flavobacteriia</taxon>
        <taxon>Flavobacteriales</taxon>
        <taxon>Phaeocystidibacteraceae</taxon>
        <taxon>Phaeocystidibacter</taxon>
    </lineage>
</organism>
<dbReference type="Proteomes" id="UP000468650">
    <property type="component" value="Unassembled WGS sequence"/>
</dbReference>
<evidence type="ECO:0000256" key="1">
    <source>
        <dbReference type="SAM" id="MobiDB-lite"/>
    </source>
</evidence>
<comment type="caution">
    <text evidence="2">The sequence shown here is derived from an EMBL/GenBank/DDBJ whole genome shotgun (WGS) entry which is preliminary data.</text>
</comment>
<feature type="region of interest" description="Disordered" evidence="1">
    <location>
        <begin position="310"/>
        <end position="335"/>
    </location>
</feature>
<dbReference type="RefSeq" id="WP_151666138.1">
    <property type="nucleotide sequence ID" value="NZ_WBVO01000001.1"/>
</dbReference>
<keyword evidence="3" id="KW-1185">Reference proteome</keyword>
<proteinExistence type="predicted"/>
<name>A0A6N6RLX5_9FLAO</name>
<evidence type="ECO:0000313" key="2">
    <source>
        <dbReference type="EMBL" id="KAB2814560.1"/>
    </source>
</evidence>
<accession>A0A6N6RLX5</accession>
<dbReference type="AlphaFoldDB" id="A0A6N6RLX5"/>
<dbReference type="EMBL" id="WBVO01000001">
    <property type="protein sequence ID" value="KAB2814560.1"/>
    <property type="molecule type" value="Genomic_DNA"/>
</dbReference>
<evidence type="ECO:0000313" key="3">
    <source>
        <dbReference type="Proteomes" id="UP000468650"/>
    </source>
</evidence>